<dbReference type="InterPro" id="IPR000485">
    <property type="entry name" value="AsnC-type_HTH_dom"/>
</dbReference>
<dbReference type="GO" id="GO:0043200">
    <property type="term" value="P:response to amino acid"/>
    <property type="evidence" value="ECO:0007669"/>
    <property type="project" value="TreeGrafter"/>
</dbReference>
<dbReference type="InterPro" id="IPR019888">
    <property type="entry name" value="Tscrpt_reg_AsnC-like"/>
</dbReference>
<dbReference type="AlphaFoldDB" id="A0A4D6XHT3"/>
<dbReference type="PRINTS" id="PR00033">
    <property type="entry name" value="HTHASNC"/>
</dbReference>
<dbReference type="Gene3D" id="3.30.70.920">
    <property type="match status" value="1"/>
</dbReference>
<dbReference type="GO" id="GO:0006355">
    <property type="term" value="P:regulation of DNA-templated transcription"/>
    <property type="evidence" value="ECO:0007669"/>
    <property type="project" value="UniProtKB-ARBA"/>
</dbReference>
<dbReference type="Gene3D" id="1.10.10.10">
    <property type="entry name" value="Winged helix-like DNA-binding domain superfamily/Winged helix DNA-binding domain"/>
    <property type="match status" value="1"/>
</dbReference>
<protein>
    <submittedName>
        <fullName evidence="5">Lrp/AsnC family transcriptional regulator</fullName>
    </submittedName>
</protein>
<gene>
    <name evidence="5" type="ORF">E6B08_22845</name>
</gene>
<dbReference type="SUPFAM" id="SSF54909">
    <property type="entry name" value="Dimeric alpha+beta barrel"/>
    <property type="match status" value="1"/>
</dbReference>
<dbReference type="RefSeq" id="WP_136916093.1">
    <property type="nucleotide sequence ID" value="NZ_CP039371.1"/>
</dbReference>
<dbReference type="Pfam" id="PF13412">
    <property type="entry name" value="HTH_24"/>
    <property type="match status" value="1"/>
</dbReference>
<dbReference type="PANTHER" id="PTHR30154:SF17">
    <property type="entry name" value="DNA-BINDING TRANSCRIPTIONAL ACTIVATOR DECR"/>
    <property type="match status" value="1"/>
</dbReference>
<proteinExistence type="predicted"/>
<reference evidence="6" key="1">
    <citation type="submission" date="2019-04" db="EMBL/GenBank/DDBJ databases">
        <title>Genome sequence of Pseudomonas putida 1290, an auxin catabolizing strain.</title>
        <authorList>
            <person name="Laird T.S."/>
            <person name="Leveau J.H.J."/>
        </authorList>
    </citation>
    <scope>NUCLEOTIDE SEQUENCE [LARGE SCALE GENOMIC DNA]</scope>
    <source>
        <strain evidence="6">1290</strain>
    </source>
</reference>
<feature type="domain" description="HTH asnC-type" evidence="4">
    <location>
        <begin position="1"/>
        <end position="62"/>
    </location>
</feature>
<dbReference type="OrthoDB" id="166264at2"/>
<dbReference type="PROSITE" id="PS50956">
    <property type="entry name" value="HTH_ASNC_2"/>
    <property type="match status" value="1"/>
</dbReference>
<sequence length="153" mass="17647">MDSFDQHILTLLQRDASISLKDLAESVNLSTTPCWKRVKRLEEDGYILGRVALLDPTRLGLGLTVFVQLKTQRHDSAWLEQFAKTVRGFEEVMEFYRMSGDWDYMLRVVVGDIAAYDRFYKKLITCTEGLSNITSSFAMEQMKYTTALPVHRP</sequence>
<keyword evidence="2" id="KW-0238">DNA-binding</keyword>
<evidence type="ECO:0000256" key="2">
    <source>
        <dbReference type="ARBA" id="ARBA00023125"/>
    </source>
</evidence>
<evidence type="ECO:0000259" key="4">
    <source>
        <dbReference type="PROSITE" id="PS50956"/>
    </source>
</evidence>
<name>A0A4D6XHT3_PSEPU</name>
<dbReference type="GO" id="GO:0005829">
    <property type="term" value="C:cytosol"/>
    <property type="evidence" value="ECO:0007669"/>
    <property type="project" value="TreeGrafter"/>
</dbReference>
<dbReference type="SUPFAM" id="SSF46785">
    <property type="entry name" value="Winged helix' DNA-binding domain"/>
    <property type="match status" value="1"/>
</dbReference>
<dbReference type="InterPro" id="IPR019887">
    <property type="entry name" value="Tscrpt_reg_AsnC/Lrp_C"/>
</dbReference>
<dbReference type="InterPro" id="IPR011991">
    <property type="entry name" value="ArsR-like_HTH"/>
</dbReference>
<dbReference type="SMART" id="SM00344">
    <property type="entry name" value="HTH_ASNC"/>
    <property type="match status" value="1"/>
</dbReference>
<dbReference type="Pfam" id="PF01037">
    <property type="entry name" value="AsnC_trans_reg"/>
    <property type="match status" value="1"/>
</dbReference>
<dbReference type="CDD" id="cd00090">
    <property type="entry name" value="HTH_ARSR"/>
    <property type="match status" value="1"/>
</dbReference>
<dbReference type="EMBL" id="CP039371">
    <property type="protein sequence ID" value="QCI14008.1"/>
    <property type="molecule type" value="Genomic_DNA"/>
</dbReference>
<dbReference type="InterPro" id="IPR036388">
    <property type="entry name" value="WH-like_DNA-bd_sf"/>
</dbReference>
<dbReference type="InterPro" id="IPR036390">
    <property type="entry name" value="WH_DNA-bd_sf"/>
</dbReference>
<dbReference type="GO" id="GO:0043565">
    <property type="term" value="F:sequence-specific DNA binding"/>
    <property type="evidence" value="ECO:0007669"/>
    <property type="project" value="InterPro"/>
</dbReference>
<accession>A0A4D6XHT3</accession>
<dbReference type="InterPro" id="IPR011008">
    <property type="entry name" value="Dimeric_a/b-barrel"/>
</dbReference>
<dbReference type="PROSITE" id="PS00519">
    <property type="entry name" value="HTH_ASNC_1"/>
    <property type="match status" value="1"/>
</dbReference>
<dbReference type="InterPro" id="IPR019885">
    <property type="entry name" value="Tscrpt_reg_HTH_AsnC-type_CS"/>
</dbReference>
<evidence type="ECO:0000256" key="1">
    <source>
        <dbReference type="ARBA" id="ARBA00023015"/>
    </source>
</evidence>
<dbReference type="Proteomes" id="UP000298551">
    <property type="component" value="Chromosome"/>
</dbReference>
<dbReference type="PANTHER" id="PTHR30154">
    <property type="entry name" value="LEUCINE-RESPONSIVE REGULATORY PROTEIN"/>
    <property type="match status" value="1"/>
</dbReference>
<keyword evidence="1" id="KW-0805">Transcription regulation</keyword>
<organism evidence="5 6">
    <name type="scientific">Pseudomonas putida</name>
    <name type="common">Arthrobacter siderocapsulatus</name>
    <dbReference type="NCBI Taxonomy" id="303"/>
    <lineage>
        <taxon>Bacteria</taxon>
        <taxon>Pseudomonadati</taxon>
        <taxon>Pseudomonadota</taxon>
        <taxon>Gammaproteobacteria</taxon>
        <taxon>Pseudomonadales</taxon>
        <taxon>Pseudomonadaceae</taxon>
        <taxon>Pseudomonas</taxon>
    </lineage>
</organism>
<evidence type="ECO:0000313" key="5">
    <source>
        <dbReference type="EMBL" id="QCI14008.1"/>
    </source>
</evidence>
<evidence type="ECO:0000313" key="6">
    <source>
        <dbReference type="Proteomes" id="UP000298551"/>
    </source>
</evidence>
<evidence type="ECO:0000256" key="3">
    <source>
        <dbReference type="ARBA" id="ARBA00023163"/>
    </source>
</evidence>
<keyword evidence="3" id="KW-0804">Transcription</keyword>